<comment type="function">
    <text evidence="6">May nick specific sequences that contain T:G mispairs resulting from m5C-deamination.</text>
</comment>
<sequence length="135" mass="16119">MAVSNQMKRMPRERTTPEMKLRRELHRRGLRFRVNFRELPGKPDIVFTRARLAVFVDGCFWHMCPVHSTMPKNNAEWWRVKLFRNVERDREKDARLAERGWTVMHVWEHETVLESADRIEELYTSIRPSGSATPG</sequence>
<keyword evidence="3 6" id="KW-0227">DNA damage</keyword>
<dbReference type="CDD" id="cd00221">
    <property type="entry name" value="Vsr"/>
    <property type="match status" value="1"/>
</dbReference>
<keyword evidence="4 6" id="KW-0378">Hydrolase</keyword>
<dbReference type="SUPFAM" id="SSF52980">
    <property type="entry name" value="Restriction endonuclease-like"/>
    <property type="match status" value="1"/>
</dbReference>
<dbReference type="InterPro" id="IPR011335">
    <property type="entry name" value="Restrct_endonuc-II-like"/>
</dbReference>
<keyword evidence="8" id="KW-1185">Reference proteome</keyword>
<dbReference type="InterPro" id="IPR004603">
    <property type="entry name" value="DNA_mismatch_endonuc_vsr"/>
</dbReference>
<dbReference type="PIRSF" id="PIRSF018267">
    <property type="entry name" value="VSR_endonuc"/>
    <property type="match status" value="1"/>
</dbReference>
<dbReference type="RefSeq" id="WP_251803987.1">
    <property type="nucleotide sequence ID" value="NZ_JAMQOL010000073.1"/>
</dbReference>
<reference evidence="7 8" key="1">
    <citation type="submission" date="2022-06" db="EMBL/GenBank/DDBJ databases">
        <title>Actinoplanes abujensis sp. nov., isolated from Nigerian arid soil.</title>
        <authorList>
            <person name="Ding P."/>
        </authorList>
    </citation>
    <scope>NUCLEOTIDE SEQUENCE [LARGE SCALE GENOMIC DNA]</scope>
    <source>
        <strain evidence="8">TRM88002</strain>
    </source>
</reference>
<accession>A0ABT0YDX7</accession>
<evidence type="ECO:0000313" key="7">
    <source>
        <dbReference type="EMBL" id="MCM4084233.1"/>
    </source>
</evidence>
<comment type="caution">
    <text evidence="7">The sequence shown here is derived from an EMBL/GenBank/DDBJ whole genome shotgun (WGS) entry which is preliminary data.</text>
</comment>
<keyword evidence="5 6" id="KW-0234">DNA repair</keyword>
<dbReference type="Gene3D" id="3.40.960.10">
    <property type="entry name" value="VSR Endonuclease"/>
    <property type="match status" value="1"/>
</dbReference>
<evidence type="ECO:0000256" key="4">
    <source>
        <dbReference type="ARBA" id="ARBA00022801"/>
    </source>
</evidence>
<comment type="similarity">
    <text evidence="6">Belongs to the vsr family.</text>
</comment>
<evidence type="ECO:0000256" key="2">
    <source>
        <dbReference type="ARBA" id="ARBA00022759"/>
    </source>
</evidence>
<dbReference type="EC" id="3.1.-.-" evidence="6"/>
<dbReference type="Pfam" id="PF03852">
    <property type="entry name" value="Vsr"/>
    <property type="match status" value="1"/>
</dbReference>
<keyword evidence="1 6" id="KW-0540">Nuclease</keyword>
<dbReference type="Proteomes" id="UP001523216">
    <property type="component" value="Unassembled WGS sequence"/>
</dbReference>
<name>A0ABT0YDX7_9ACTN</name>
<evidence type="ECO:0000256" key="1">
    <source>
        <dbReference type="ARBA" id="ARBA00022722"/>
    </source>
</evidence>
<evidence type="ECO:0000256" key="6">
    <source>
        <dbReference type="PIRNR" id="PIRNR018267"/>
    </source>
</evidence>
<dbReference type="GO" id="GO:0004519">
    <property type="term" value="F:endonuclease activity"/>
    <property type="evidence" value="ECO:0007669"/>
    <property type="project" value="UniProtKB-KW"/>
</dbReference>
<keyword evidence="2 6" id="KW-0255">Endonuclease</keyword>
<gene>
    <name evidence="7" type="ORF">LXN57_42525</name>
</gene>
<proteinExistence type="inferred from homology"/>
<evidence type="ECO:0000256" key="5">
    <source>
        <dbReference type="ARBA" id="ARBA00023204"/>
    </source>
</evidence>
<dbReference type="EMBL" id="JAMQOL010000073">
    <property type="protein sequence ID" value="MCM4084233.1"/>
    <property type="molecule type" value="Genomic_DNA"/>
</dbReference>
<dbReference type="NCBIfam" id="TIGR00632">
    <property type="entry name" value="vsr"/>
    <property type="match status" value="1"/>
</dbReference>
<evidence type="ECO:0000256" key="3">
    <source>
        <dbReference type="ARBA" id="ARBA00022763"/>
    </source>
</evidence>
<protein>
    <recommendedName>
        <fullName evidence="6">Very short patch repair endonuclease</fullName>
        <ecNumber evidence="6">3.1.-.-</ecNumber>
    </recommendedName>
</protein>
<organism evidence="7 8">
    <name type="scientific">Paractinoplanes hotanensis</name>
    <dbReference type="NCBI Taxonomy" id="2906497"/>
    <lineage>
        <taxon>Bacteria</taxon>
        <taxon>Bacillati</taxon>
        <taxon>Actinomycetota</taxon>
        <taxon>Actinomycetes</taxon>
        <taxon>Micromonosporales</taxon>
        <taxon>Micromonosporaceae</taxon>
        <taxon>Paractinoplanes</taxon>
    </lineage>
</organism>
<evidence type="ECO:0000313" key="8">
    <source>
        <dbReference type="Proteomes" id="UP001523216"/>
    </source>
</evidence>